<reference evidence="4 5" key="5">
    <citation type="journal article" date="2011" name="ISME J.">
        <title>Dual transcriptional profiling of a bacterial/fungal confrontation: Collimonas fungivorans versus Aspergillus niger.</title>
        <authorList>
            <person name="Mela F."/>
            <person name="Fritsche K."/>
            <person name="de Boer W."/>
            <person name="van Veen J.A."/>
            <person name="de Graaff L.H."/>
            <person name="van den Berg M."/>
            <person name="Leveau J.H."/>
        </authorList>
    </citation>
    <scope>NUCLEOTIDE SEQUENCE [LARGE SCALE GENOMIC DNA]</scope>
    <source>
        <strain evidence="4 5">Ter331</strain>
    </source>
</reference>
<comment type="similarity">
    <text evidence="1">Belongs to the leucine-binding protein family.</text>
</comment>
<dbReference type="CDD" id="cd06329">
    <property type="entry name" value="PBP1_SBP-like"/>
    <property type="match status" value="1"/>
</dbReference>
<name>G0AFA8_COLFT</name>
<dbReference type="Pfam" id="PF13458">
    <property type="entry name" value="Peripla_BP_6"/>
    <property type="match status" value="1"/>
</dbReference>
<proteinExistence type="inferred from homology"/>
<reference evidence="4 5" key="4">
    <citation type="journal article" date="2010" name="Environ. Microbiol.">
        <title>The bacterial genus Collimonas: mycophagy, weathering and other adaptive solutions to life in oligotrophic soil environments.</title>
        <authorList>
            <person name="Leveau J.H."/>
            <person name="Uroz S."/>
            <person name="de Boer W."/>
        </authorList>
    </citation>
    <scope>NUCLEOTIDE SEQUENCE [LARGE SCALE GENOMIC DNA]</scope>
    <source>
        <strain evidence="4 5">Ter331</strain>
    </source>
</reference>
<evidence type="ECO:0000256" key="2">
    <source>
        <dbReference type="ARBA" id="ARBA00022729"/>
    </source>
</evidence>
<dbReference type="AlphaFoldDB" id="G0AFA8"/>
<keyword evidence="2" id="KW-0732">Signal</keyword>
<dbReference type="InterPro" id="IPR028082">
    <property type="entry name" value="Peripla_BP_I"/>
</dbReference>
<reference evidence="4 5" key="3">
    <citation type="journal article" date="2008" name="FEMS Microbiol. Ecol.">
        <title>Identification and characterization of genes underlying chitinolysis in Collimonas fungivorans Ter331.</title>
        <authorList>
            <person name="Fritsche K."/>
            <person name="de Boer W."/>
            <person name="Gerards S."/>
            <person name="van den Berg M."/>
            <person name="van Veen J.A."/>
            <person name="Leveau J.H."/>
        </authorList>
    </citation>
    <scope>NUCLEOTIDE SEQUENCE [LARGE SCALE GENOMIC DNA]</scope>
    <source>
        <strain evidence="4 5">Ter331</strain>
    </source>
</reference>
<dbReference type="KEGG" id="cfu:CFU_4013"/>
<dbReference type="Gene3D" id="3.40.50.2300">
    <property type="match status" value="2"/>
</dbReference>
<evidence type="ECO:0000313" key="5">
    <source>
        <dbReference type="Proteomes" id="UP000008392"/>
    </source>
</evidence>
<reference evidence="4 5" key="1">
    <citation type="journal article" date="2004" name="Environ. Microbiol.">
        <title>Phylogeny-function analysis of (meta)genomic libraries: screening for expression of ribosomal RNA genes by large-insert library fluorescent in situ hybridization (LIL-FISH).</title>
        <authorList>
            <person name="Leveau J.H."/>
            <person name="Gerards S."/>
            <person name="de Boer W."/>
            <person name="van Veen J.A."/>
        </authorList>
    </citation>
    <scope>NUCLEOTIDE SEQUENCE [LARGE SCALE GENOMIC DNA]</scope>
    <source>
        <strain evidence="4 5">Ter331</strain>
    </source>
</reference>
<dbReference type="EMBL" id="CP002745">
    <property type="protein sequence ID" value="AEK63835.1"/>
    <property type="molecule type" value="Genomic_DNA"/>
</dbReference>
<sequence length="456" mass="49688">MIELATKPGSHGEADKHVKYCIYIKQERAPMQLPIHHTASLALACTLALGNVAWAAPGDLPPIRLGMIEGMSGPFANAGEAVERNIRFAVEQVNARGGVRLPDGKHLLSLTVFDNKQGVEDALLQLKQLTDQKIPFVLEGNSSAVAGALVEAINKHNVRSPDNRVLFLNYSAVDPVLTNEKCSFWHFRFDANADMRMQALVDVIKSDGKAKSVYLIGQDYSFGQQVAKAARRQLQAARPDIRIVGDELHPIGKVKDFAPYIAKIRASGADTVITGNWGNDLTLLVKAAKEAGLRLKFYTFYGNSLGAPAAIGEAGVGTVRAVAEWHPNAVDGNAASDAFYRSFRQRYPQPKDDYLFLRMDVMIDMLAAAIEKAGSTDAIAVARALEGARYKSKFHEASMRASDHQLIQPLYVAVMQRLADGGIRFDNEGSGYGFKTERYLAPAATAAASTCRMQRP</sequence>
<dbReference type="PANTHER" id="PTHR30483">
    <property type="entry name" value="LEUCINE-SPECIFIC-BINDING PROTEIN"/>
    <property type="match status" value="1"/>
</dbReference>
<dbReference type="STRING" id="1005048.CFU_4013"/>
<feature type="domain" description="Leucine-binding protein" evidence="3">
    <location>
        <begin position="62"/>
        <end position="416"/>
    </location>
</feature>
<evidence type="ECO:0000256" key="1">
    <source>
        <dbReference type="ARBA" id="ARBA00010062"/>
    </source>
</evidence>
<reference evidence="5" key="6">
    <citation type="submission" date="2011-05" db="EMBL/GenBank/DDBJ databases">
        <title>Complete sequence of Collimonas fungivorans Ter331.</title>
        <authorList>
            <person name="Leveau J.H."/>
        </authorList>
    </citation>
    <scope>NUCLEOTIDE SEQUENCE [LARGE SCALE GENOMIC DNA]</scope>
    <source>
        <strain evidence="5">Ter331</strain>
    </source>
</reference>
<accession>G0AFA8</accession>
<evidence type="ECO:0000259" key="3">
    <source>
        <dbReference type="Pfam" id="PF13458"/>
    </source>
</evidence>
<keyword evidence="5" id="KW-1185">Reference proteome</keyword>
<dbReference type="SUPFAM" id="SSF53822">
    <property type="entry name" value="Periplasmic binding protein-like I"/>
    <property type="match status" value="1"/>
</dbReference>
<organism evidence="4 5">
    <name type="scientific">Collimonas fungivorans (strain Ter331)</name>
    <dbReference type="NCBI Taxonomy" id="1005048"/>
    <lineage>
        <taxon>Bacteria</taxon>
        <taxon>Pseudomonadati</taxon>
        <taxon>Pseudomonadota</taxon>
        <taxon>Betaproteobacteria</taxon>
        <taxon>Burkholderiales</taxon>
        <taxon>Oxalobacteraceae</taxon>
        <taxon>Collimonas</taxon>
    </lineage>
</organism>
<dbReference type="InterPro" id="IPR051010">
    <property type="entry name" value="BCAA_transport"/>
</dbReference>
<protein>
    <submittedName>
        <fullName evidence="4">ABC-type transporter, periplasmic component: HAAT family</fullName>
    </submittedName>
</protein>
<dbReference type="eggNOG" id="COG0683">
    <property type="taxonomic scope" value="Bacteria"/>
</dbReference>
<dbReference type="HOGENOM" id="CLU_027128_3_0_4"/>
<dbReference type="PANTHER" id="PTHR30483:SF6">
    <property type="entry name" value="PERIPLASMIC BINDING PROTEIN OF ABC TRANSPORTER FOR NATURAL AMINO ACIDS"/>
    <property type="match status" value="1"/>
</dbReference>
<gene>
    <name evidence="4" type="ordered locus">CFU_4013</name>
</gene>
<evidence type="ECO:0000313" key="4">
    <source>
        <dbReference type="EMBL" id="AEK63835.1"/>
    </source>
</evidence>
<dbReference type="InterPro" id="IPR028081">
    <property type="entry name" value="Leu-bd"/>
</dbReference>
<reference evidence="4 5" key="2">
    <citation type="journal article" date="2006" name="J. Microbiol. Methods">
        <title>Genomic flank-sequencing of plasposon insertion sites for rapid identification of functional genes.</title>
        <authorList>
            <person name="Leveau J.H."/>
            <person name="Gerards S."/>
            <person name="Fritsche K."/>
            <person name="Zondag G."/>
            <person name="van Veen J.A."/>
        </authorList>
    </citation>
    <scope>NUCLEOTIDE SEQUENCE [LARGE SCALE GENOMIC DNA]</scope>
    <source>
        <strain evidence="4 5">Ter331</strain>
    </source>
</reference>
<dbReference type="Proteomes" id="UP000008392">
    <property type="component" value="Chromosome"/>
</dbReference>